<feature type="region of interest" description="Disordered" evidence="1">
    <location>
        <begin position="104"/>
        <end position="185"/>
    </location>
</feature>
<dbReference type="EMBL" id="JBBNAE010000010">
    <property type="protein sequence ID" value="KAK9091046.1"/>
    <property type="molecule type" value="Genomic_DNA"/>
</dbReference>
<sequence length="429" mass="46540">MRTRYWPESGDRFSYSQSDGNNQLAHRPYVPSRLSHQINSRFVQAIIDAHLYVSRVQEKSPYRGPDVAFSTVGPVVEFLGMRVCAPDEAVEGLEHFSPLNHSAGPNGPWLSPGAGLAPGQLVKGSVDPGQPVQGQSTLDRSTWLRGGGGSSSSPHRQPWRGAQAPLLDPDHHYPPSLPRDGGDLRRLARRSPPLWPAALEEKVKAEGWREPPLFLSVTVIEEYLLDLRSHAAAAAETTASATATAADLSSHAALTPANPYSLSLGQTGPWLSPGASLAPGQLVKGSVDPGQPPWRGAQAPLLDPNHHHPPSLPRDGGDLRRLARRSPPLWPAALEEKVKAEGWREPPLFLSVTVIEEYLLDLRSHAAAIFGNHRLRHCCRRRSLLPCGSYSGQSLLSFSCSSPFPVIAVLSLVSMPGKTSRGLRRYAMV</sequence>
<proteinExistence type="predicted"/>
<gene>
    <name evidence="2" type="ORF">Sjap_024223</name>
</gene>
<comment type="caution">
    <text evidence="2">The sequence shown here is derived from an EMBL/GenBank/DDBJ whole genome shotgun (WGS) entry which is preliminary data.</text>
</comment>
<evidence type="ECO:0000256" key="1">
    <source>
        <dbReference type="SAM" id="MobiDB-lite"/>
    </source>
</evidence>
<accession>A0AAP0ED13</accession>
<dbReference type="Proteomes" id="UP001417504">
    <property type="component" value="Unassembled WGS sequence"/>
</dbReference>
<protein>
    <submittedName>
        <fullName evidence="2">Uncharacterized protein</fullName>
    </submittedName>
</protein>
<keyword evidence="3" id="KW-1185">Reference proteome</keyword>
<feature type="region of interest" description="Disordered" evidence="1">
    <location>
        <begin position="284"/>
        <end position="320"/>
    </location>
</feature>
<organism evidence="2 3">
    <name type="scientific">Stephania japonica</name>
    <dbReference type="NCBI Taxonomy" id="461633"/>
    <lineage>
        <taxon>Eukaryota</taxon>
        <taxon>Viridiplantae</taxon>
        <taxon>Streptophyta</taxon>
        <taxon>Embryophyta</taxon>
        <taxon>Tracheophyta</taxon>
        <taxon>Spermatophyta</taxon>
        <taxon>Magnoliopsida</taxon>
        <taxon>Ranunculales</taxon>
        <taxon>Menispermaceae</taxon>
        <taxon>Menispermoideae</taxon>
        <taxon>Cissampelideae</taxon>
        <taxon>Stephania</taxon>
    </lineage>
</organism>
<name>A0AAP0ED13_9MAGN</name>
<evidence type="ECO:0000313" key="3">
    <source>
        <dbReference type="Proteomes" id="UP001417504"/>
    </source>
</evidence>
<dbReference type="AlphaFoldDB" id="A0AAP0ED13"/>
<evidence type="ECO:0000313" key="2">
    <source>
        <dbReference type="EMBL" id="KAK9091046.1"/>
    </source>
</evidence>
<reference evidence="2 3" key="1">
    <citation type="submission" date="2024-01" db="EMBL/GenBank/DDBJ databases">
        <title>Genome assemblies of Stephania.</title>
        <authorList>
            <person name="Yang L."/>
        </authorList>
    </citation>
    <scope>NUCLEOTIDE SEQUENCE [LARGE SCALE GENOMIC DNA]</scope>
    <source>
        <strain evidence="2">QJT</strain>
        <tissue evidence="2">Leaf</tissue>
    </source>
</reference>
<feature type="region of interest" description="Disordered" evidence="1">
    <location>
        <begin position="1"/>
        <end position="22"/>
    </location>
</feature>